<gene>
    <name evidence="1" type="ORF">GUITHDRAFT_72334</name>
</gene>
<evidence type="ECO:0000313" key="2">
    <source>
        <dbReference type="EnsemblProtists" id="EKX44318"/>
    </source>
</evidence>
<dbReference type="KEGG" id="gtt:GUITHDRAFT_72334"/>
<dbReference type="Proteomes" id="UP000011087">
    <property type="component" value="Unassembled WGS sequence"/>
</dbReference>
<dbReference type="PaxDb" id="55529-EKX44318"/>
<reference evidence="2" key="3">
    <citation type="submission" date="2016-03" db="UniProtKB">
        <authorList>
            <consortium name="EnsemblProtists"/>
        </authorList>
    </citation>
    <scope>IDENTIFICATION</scope>
</reference>
<dbReference type="SUPFAM" id="SSF57184">
    <property type="entry name" value="Growth factor receptor domain"/>
    <property type="match status" value="2"/>
</dbReference>
<dbReference type="GeneID" id="17300992"/>
<dbReference type="EMBL" id="JH993005">
    <property type="protein sequence ID" value="EKX44318.1"/>
    <property type="molecule type" value="Genomic_DNA"/>
</dbReference>
<dbReference type="HOGENOM" id="CLU_1232673_0_0_1"/>
<dbReference type="AlphaFoldDB" id="L1J708"/>
<dbReference type="SMART" id="SM01411">
    <property type="entry name" value="Ephrin_rec_like"/>
    <property type="match status" value="3"/>
</dbReference>
<dbReference type="RefSeq" id="XP_005831298.1">
    <property type="nucleotide sequence ID" value="XM_005831241.1"/>
</dbReference>
<dbReference type="PANTHER" id="PTHR47236">
    <property type="entry name" value="GENE, 32742-RELATED-RELATED"/>
    <property type="match status" value="1"/>
</dbReference>
<organism evidence="1">
    <name type="scientific">Guillardia theta (strain CCMP2712)</name>
    <name type="common">Cryptophyte</name>
    <dbReference type="NCBI Taxonomy" id="905079"/>
    <lineage>
        <taxon>Eukaryota</taxon>
        <taxon>Cryptophyceae</taxon>
        <taxon>Pyrenomonadales</taxon>
        <taxon>Geminigeraceae</taxon>
        <taxon>Guillardia</taxon>
    </lineage>
</organism>
<name>L1J708_GUITC</name>
<dbReference type="OMA" id="PSACIEC"/>
<dbReference type="InterPro" id="IPR009030">
    <property type="entry name" value="Growth_fac_rcpt_cys_sf"/>
</dbReference>
<dbReference type="STRING" id="905079.L1J708"/>
<evidence type="ECO:0008006" key="4">
    <source>
        <dbReference type="Google" id="ProtNLM"/>
    </source>
</evidence>
<dbReference type="PANTHER" id="PTHR47236:SF4">
    <property type="entry name" value="GENE 9195-RELATED"/>
    <property type="match status" value="1"/>
</dbReference>
<evidence type="ECO:0000313" key="3">
    <source>
        <dbReference type="Proteomes" id="UP000011087"/>
    </source>
</evidence>
<evidence type="ECO:0000313" key="1">
    <source>
        <dbReference type="EMBL" id="EKX44318.1"/>
    </source>
</evidence>
<reference evidence="1 3" key="1">
    <citation type="journal article" date="2012" name="Nature">
        <title>Algal genomes reveal evolutionary mosaicism and the fate of nucleomorphs.</title>
        <authorList>
            <consortium name="DOE Joint Genome Institute"/>
            <person name="Curtis B.A."/>
            <person name="Tanifuji G."/>
            <person name="Burki F."/>
            <person name="Gruber A."/>
            <person name="Irimia M."/>
            <person name="Maruyama S."/>
            <person name="Arias M.C."/>
            <person name="Ball S.G."/>
            <person name="Gile G.H."/>
            <person name="Hirakawa Y."/>
            <person name="Hopkins J.F."/>
            <person name="Kuo A."/>
            <person name="Rensing S.A."/>
            <person name="Schmutz J."/>
            <person name="Symeonidi A."/>
            <person name="Elias M."/>
            <person name="Eveleigh R.J."/>
            <person name="Herman E.K."/>
            <person name="Klute M.J."/>
            <person name="Nakayama T."/>
            <person name="Obornik M."/>
            <person name="Reyes-Prieto A."/>
            <person name="Armbrust E.V."/>
            <person name="Aves S.J."/>
            <person name="Beiko R.G."/>
            <person name="Coutinho P."/>
            <person name="Dacks J.B."/>
            <person name="Durnford D.G."/>
            <person name="Fast N.M."/>
            <person name="Green B.R."/>
            <person name="Grisdale C.J."/>
            <person name="Hempel F."/>
            <person name="Henrissat B."/>
            <person name="Hoppner M.P."/>
            <person name="Ishida K."/>
            <person name="Kim E."/>
            <person name="Koreny L."/>
            <person name="Kroth P.G."/>
            <person name="Liu Y."/>
            <person name="Malik S.B."/>
            <person name="Maier U.G."/>
            <person name="McRose D."/>
            <person name="Mock T."/>
            <person name="Neilson J.A."/>
            <person name="Onodera N.T."/>
            <person name="Poole A.M."/>
            <person name="Pritham E.J."/>
            <person name="Richards T.A."/>
            <person name="Rocap G."/>
            <person name="Roy S.W."/>
            <person name="Sarai C."/>
            <person name="Schaack S."/>
            <person name="Shirato S."/>
            <person name="Slamovits C.H."/>
            <person name="Spencer D.F."/>
            <person name="Suzuki S."/>
            <person name="Worden A.Z."/>
            <person name="Zauner S."/>
            <person name="Barry K."/>
            <person name="Bell C."/>
            <person name="Bharti A.K."/>
            <person name="Crow J.A."/>
            <person name="Grimwood J."/>
            <person name="Kramer R."/>
            <person name="Lindquist E."/>
            <person name="Lucas S."/>
            <person name="Salamov A."/>
            <person name="McFadden G.I."/>
            <person name="Lane C.E."/>
            <person name="Keeling P.J."/>
            <person name="Gray M.W."/>
            <person name="Grigoriev I.V."/>
            <person name="Archibald J.M."/>
        </authorList>
    </citation>
    <scope>NUCLEOTIDE SEQUENCE</scope>
    <source>
        <strain evidence="1 3">CCMP2712</strain>
    </source>
</reference>
<keyword evidence="3" id="KW-1185">Reference proteome</keyword>
<dbReference type="Gene3D" id="2.10.50.10">
    <property type="entry name" value="Tumor Necrosis Factor Receptor, subunit A, domain 2"/>
    <property type="match status" value="2"/>
</dbReference>
<proteinExistence type="predicted"/>
<accession>L1J708</accession>
<dbReference type="EnsemblProtists" id="EKX44318">
    <property type="protein sequence ID" value="EKX44318"/>
    <property type="gene ID" value="GUITHDRAFT_72334"/>
</dbReference>
<dbReference type="OrthoDB" id="439917at2759"/>
<reference evidence="3" key="2">
    <citation type="submission" date="2012-11" db="EMBL/GenBank/DDBJ databases">
        <authorList>
            <person name="Kuo A."/>
            <person name="Curtis B.A."/>
            <person name="Tanifuji G."/>
            <person name="Burki F."/>
            <person name="Gruber A."/>
            <person name="Irimia M."/>
            <person name="Maruyama S."/>
            <person name="Arias M.C."/>
            <person name="Ball S.G."/>
            <person name="Gile G.H."/>
            <person name="Hirakawa Y."/>
            <person name="Hopkins J.F."/>
            <person name="Rensing S.A."/>
            <person name="Schmutz J."/>
            <person name="Symeonidi A."/>
            <person name="Elias M."/>
            <person name="Eveleigh R.J."/>
            <person name="Herman E.K."/>
            <person name="Klute M.J."/>
            <person name="Nakayama T."/>
            <person name="Obornik M."/>
            <person name="Reyes-Prieto A."/>
            <person name="Armbrust E.V."/>
            <person name="Aves S.J."/>
            <person name="Beiko R.G."/>
            <person name="Coutinho P."/>
            <person name="Dacks J.B."/>
            <person name="Durnford D.G."/>
            <person name="Fast N.M."/>
            <person name="Green B.R."/>
            <person name="Grisdale C."/>
            <person name="Hempe F."/>
            <person name="Henrissat B."/>
            <person name="Hoppner M.P."/>
            <person name="Ishida K.-I."/>
            <person name="Kim E."/>
            <person name="Koreny L."/>
            <person name="Kroth P.G."/>
            <person name="Liu Y."/>
            <person name="Malik S.-B."/>
            <person name="Maier U.G."/>
            <person name="McRose D."/>
            <person name="Mock T."/>
            <person name="Neilson J.A."/>
            <person name="Onodera N.T."/>
            <person name="Poole A.M."/>
            <person name="Pritham E.J."/>
            <person name="Richards T.A."/>
            <person name="Rocap G."/>
            <person name="Roy S.W."/>
            <person name="Sarai C."/>
            <person name="Schaack S."/>
            <person name="Shirato S."/>
            <person name="Slamovits C.H."/>
            <person name="Spencer D.F."/>
            <person name="Suzuki S."/>
            <person name="Worden A.Z."/>
            <person name="Zauner S."/>
            <person name="Barry K."/>
            <person name="Bell C."/>
            <person name="Bharti A.K."/>
            <person name="Crow J.A."/>
            <person name="Grimwood J."/>
            <person name="Kramer R."/>
            <person name="Lindquist E."/>
            <person name="Lucas S."/>
            <person name="Salamov A."/>
            <person name="McFadden G.I."/>
            <person name="Lane C.E."/>
            <person name="Keeling P.J."/>
            <person name="Gray M.W."/>
            <person name="Grigoriev I.V."/>
            <person name="Archibald J.M."/>
        </authorList>
    </citation>
    <scope>NUCLEOTIDE SEQUENCE</scope>
    <source>
        <strain evidence="3">CCMP2712</strain>
    </source>
</reference>
<feature type="non-terminal residue" evidence="1">
    <location>
        <position position="210"/>
    </location>
</feature>
<sequence>MCTPCLPGRFCDQPGLIEPNGVCSAGYYCPVGSSSATPLNFSCLEGGYCPEGVAYPIACPPGTYNPAISSKRLLDCLSCPPGMYCDGERNEQPDGYCKAGFFCTEGSSTPVPFESSSGDICPMGHFCPEGSHVPLPCAPGSFAARVGQEQCTPCPAGYVCAGYQQVSPRSCPVAHYCTANSSTPVPCPAGSYSNRTELTSESECSLCPPG</sequence>
<protein>
    <recommendedName>
        <fullName evidence="4">Tyrosine-protein kinase ephrin type A/B receptor-like domain-containing protein</fullName>
    </recommendedName>
</protein>